<dbReference type="Pfam" id="PF04816">
    <property type="entry name" value="TrmK"/>
    <property type="match status" value="1"/>
</dbReference>
<sequence>MKNSIRRLDSGRFFYMIVKEKEPEKSCDIVNEMKLSKRLQSVAEYIPPGALVADIGSDHAYLPCYAVLNHLASRAIAGEITDGPFLSAKQQVEKLDLSTLISVRKGDGLSVLEKGEAGAITIAGMGGALIAHILESGKTKLTGRERLILQPNIHAVHIREWLYQEGYELIDEVILEEDGKCYEILVAETGDRDAPYRDISMAAGMLAGPFLLKEKNEVFLRKWSQELKHTEQIYEQISRSAKHENQEKLAELKERISLLKEVIGHA</sequence>
<protein>
    <submittedName>
        <fullName evidence="1">tRNA:m1A22 methyl transferase</fullName>
    </submittedName>
</protein>
<gene>
    <name evidence="1" type="primary">trmK</name>
    <name evidence="1" type="ordered locus">BAMF_2416</name>
</gene>
<dbReference type="SUPFAM" id="SSF53335">
    <property type="entry name" value="S-adenosyl-L-methionine-dependent methyltransferases"/>
    <property type="match status" value="1"/>
</dbReference>
<dbReference type="Proteomes" id="UP000006562">
    <property type="component" value="Chromosome"/>
</dbReference>
<dbReference type="InterPro" id="IPR006901">
    <property type="entry name" value="TrmK"/>
</dbReference>
<evidence type="ECO:0000313" key="1">
    <source>
        <dbReference type="EMBL" id="CBI43542.1"/>
    </source>
</evidence>
<keyword evidence="1" id="KW-0808">Transferase</keyword>
<keyword evidence="2" id="KW-1185">Reference proteome</keyword>
<dbReference type="EMBL" id="FN597644">
    <property type="protein sequence ID" value="CBI43542.1"/>
    <property type="molecule type" value="Genomic_DNA"/>
</dbReference>
<dbReference type="PANTHER" id="PTHR38451:SF1">
    <property type="entry name" value="TRNA (ADENINE(22)-N(1))-METHYLTRANSFERASE"/>
    <property type="match status" value="1"/>
</dbReference>
<dbReference type="Gene3D" id="1.10.287.1890">
    <property type="match status" value="1"/>
</dbReference>
<dbReference type="PANTHER" id="PTHR38451">
    <property type="entry name" value="TRNA (ADENINE(22)-N(1))-METHYLTRANSFERASE"/>
    <property type="match status" value="1"/>
</dbReference>
<dbReference type="PIRSF" id="PIRSF018637">
    <property type="entry name" value="TrmK"/>
    <property type="match status" value="1"/>
</dbReference>
<organism evidence="1 2">
    <name type="scientific">Bacillus amyloliquefaciens (strain ATCC 23350 / DSM 7 / BCRC 11601 / CCUG 28519 / NBRC 15535 / NRRL B-14393 / F)</name>
    <dbReference type="NCBI Taxonomy" id="692420"/>
    <lineage>
        <taxon>Bacteria</taxon>
        <taxon>Bacillati</taxon>
        <taxon>Bacillota</taxon>
        <taxon>Bacilli</taxon>
        <taxon>Bacillales</taxon>
        <taxon>Bacillaceae</taxon>
        <taxon>Bacillus</taxon>
        <taxon>Bacillus amyloliquefaciens group</taxon>
    </lineage>
</organism>
<name>A0A9P1JIP6_BACAS</name>
<evidence type="ECO:0000313" key="2">
    <source>
        <dbReference type="Proteomes" id="UP000006562"/>
    </source>
</evidence>
<reference evidence="1 2" key="1">
    <citation type="journal article" date="2011" name="Int. J. Syst. Evol. Microbiol.">
        <title>Relationship of Bacillus amyloliquefaciens clades associated with strains DSM 7T and FZB42T: a proposal for Bacillus amyloliquefaciens subsp. amyloliquefaciens subsp. nov. and Bacillus amyloliquefaciens subsp. plantarum subsp. nov. based on complete genome sequence comparisons.</title>
        <authorList>
            <person name="Borriss R."/>
            <person name="Chen X.H."/>
            <person name="Rueckert C."/>
            <person name="Blom J."/>
            <person name="Becker A."/>
            <person name="Baumgarth B."/>
            <person name="Fan B."/>
            <person name="Pukall R."/>
            <person name="Schumann P."/>
            <person name="Sproer C."/>
            <person name="Junge H."/>
            <person name="Vater J."/>
            <person name="Puhler A."/>
            <person name="Klenk H.P."/>
        </authorList>
    </citation>
    <scope>NUCLEOTIDE SEQUENCE [LARGE SCALE GENOMIC DNA]</scope>
    <source>
        <strain evidence="2">DSM 7</strain>
    </source>
</reference>
<dbReference type="KEGG" id="bao:BAMF_2416"/>
<dbReference type="AlphaFoldDB" id="A0A9P1JIP6"/>
<proteinExistence type="predicted"/>
<reference evidence="2" key="2">
    <citation type="journal article" date="2011" name="J. Biotechnol.">
        <title>Genome sequence of B. amyloliquefaciens type strain DSM7(T) reveals differences to plant-associated B. amyloliquefaciens FZB42.</title>
        <authorList>
            <person name="Ruckert C."/>
            <person name="Blom J."/>
            <person name="Chen X."/>
            <person name="Reva O."/>
            <person name="Borriss R."/>
        </authorList>
    </citation>
    <scope>NUCLEOTIDE SEQUENCE [LARGE SCALE GENOMIC DNA]</scope>
    <source>
        <strain evidence="2">DSM 7</strain>
    </source>
</reference>
<dbReference type="GO" id="GO:0160105">
    <property type="term" value="F:tRNA (adenine(22)-N1)-methyltransferase activity"/>
    <property type="evidence" value="ECO:0007669"/>
    <property type="project" value="InterPro"/>
</dbReference>
<dbReference type="Gene3D" id="3.40.50.150">
    <property type="entry name" value="Vaccinia Virus protein VP39"/>
    <property type="match status" value="1"/>
</dbReference>
<accession>A0A9P1JIP6</accession>
<dbReference type="InterPro" id="IPR029063">
    <property type="entry name" value="SAM-dependent_MTases_sf"/>
</dbReference>